<evidence type="ECO:0000313" key="2">
    <source>
        <dbReference type="Proteomes" id="UP000198651"/>
    </source>
</evidence>
<dbReference type="RefSeq" id="WP_092343076.1">
    <property type="nucleotide sequence ID" value="NZ_FLSL01000088.1"/>
</dbReference>
<dbReference type="EMBL" id="LN906597">
    <property type="protein sequence ID" value="CUT17791.1"/>
    <property type="molecule type" value="Genomic_DNA"/>
</dbReference>
<reference evidence="2" key="1">
    <citation type="submission" date="2015-11" db="EMBL/GenBank/DDBJ databases">
        <authorList>
            <person name="Seth-Smith H.M.B."/>
        </authorList>
    </citation>
    <scope>NUCLEOTIDE SEQUENCE [LARGE SCALE GENOMIC DNA]</scope>
    <source>
        <strain evidence="2">2013Ark11</strain>
    </source>
</reference>
<gene>
    <name evidence="1" type="ORF">Ark11_0971</name>
</gene>
<sequence>MILSKKDRSQKLLPINQARIIHQQKIDKILSFIKDEPYTTISILQMLLKLKNTQSIKKIMIGLKSSSIVWEKTITISPAKIISIWGITTHGEMLLLTEQEVLTRITTRRKSRHIKQYQHTLTLQKIRILAHHAGWTKWINKSQSAFIGEQTSRVDAICTSPAGCAFAIEYERTLKNINRYRDIVGNRLQSIKRNEYQYIVWISDDLKVYKRLKKILFSIKYVVVYDTIVCLEKDKHLSKMLCVHYTEWPYIDEKISCNKST</sequence>
<name>A0A0S4M456_9BURK</name>
<proteinExistence type="predicted"/>
<dbReference type="OrthoDB" id="9152473at2"/>
<dbReference type="STRING" id="1561003.Ark11_0971"/>
<evidence type="ECO:0000313" key="1">
    <source>
        <dbReference type="EMBL" id="CUT17791.1"/>
    </source>
</evidence>
<protein>
    <submittedName>
        <fullName evidence="1">Uncharacterized protein</fullName>
    </submittedName>
</protein>
<accession>A0A0S4M456</accession>
<dbReference type="AlphaFoldDB" id="A0A0S4M456"/>
<organism evidence="1 2">
    <name type="scientific">Candidatus Ichthyocystis hellenicum</name>
    <dbReference type="NCBI Taxonomy" id="1561003"/>
    <lineage>
        <taxon>Bacteria</taxon>
        <taxon>Pseudomonadati</taxon>
        <taxon>Pseudomonadota</taxon>
        <taxon>Betaproteobacteria</taxon>
        <taxon>Burkholderiales</taxon>
        <taxon>Candidatus Ichthyocystis</taxon>
    </lineage>
</organism>
<keyword evidence="2" id="KW-1185">Reference proteome</keyword>
<dbReference type="Proteomes" id="UP000198651">
    <property type="component" value="Chromosome I"/>
</dbReference>